<evidence type="ECO:0000313" key="2">
    <source>
        <dbReference type="EMBL" id="WOJ96445.1"/>
    </source>
</evidence>
<gene>
    <name evidence="2" type="primary">puhC</name>
    <name evidence="2" type="ORF">R0137_14495</name>
</gene>
<sequence length="168" mass="17785">MSNAVTPEQSGGRASTLDPSSRALLVGLAIFVLAILAATLFARLTGYSMNSIPESTVVDVRELGFRDLPNGVVEVFEWNSKSAIAAIPSGEGAFLRGVVRSLVRQRRGLDSGIASLFELTRYDDGRLVLSDPATGEQIDLVAFGSTNIAVFSALMDAPLPQADSVNGW</sequence>
<protein>
    <submittedName>
        <fullName evidence="2">Photosynthetic complex assembly protein PuhC</fullName>
    </submittedName>
</protein>
<proteinExistence type="predicted"/>
<keyword evidence="1" id="KW-0472">Membrane</keyword>
<organism evidence="2 3">
    <name type="scientific">Congregibacter brevis</name>
    <dbReference type="NCBI Taxonomy" id="3081201"/>
    <lineage>
        <taxon>Bacteria</taxon>
        <taxon>Pseudomonadati</taxon>
        <taxon>Pseudomonadota</taxon>
        <taxon>Gammaproteobacteria</taxon>
        <taxon>Cellvibrionales</taxon>
        <taxon>Halieaceae</taxon>
        <taxon>Congregibacter</taxon>
    </lineage>
</organism>
<name>A0ABZ0IBE2_9GAMM</name>
<evidence type="ECO:0000256" key="1">
    <source>
        <dbReference type="SAM" id="Phobius"/>
    </source>
</evidence>
<keyword evidence="1" id="KW-0812">Transmembrane</keyword>
<keyword evidence="3" id="KW-1185">Reference proteome</keyword>
<dbReference type="RefSeq" id="WP_407327124.1">
    <property type="nucleotide sequence ID" value="NZ_CP136865.1"/>
</dbReference>
<reference evidence="2 3" key="1">
    <citation type="submission" date="2023-10" db="EMBL/GenBank/DDBJ databases">
        <title>Two novel species belonging to the OM43/NOR5 clade.</title>
        <authorList>
            <person name="Park M."/>
        </authorList>
    </citation>
    <scope>NUCLEOTIDE SEQUENCE [LARGE SCALE GENOMIC DNA]</scope>
    <source>
        <strain evidence="2 3">IMCC45268</strain>
    </source>
</reference>
<feature type="transmembrane region" description="Helical" evidence="1">
    <location>
        <begin position="23"/>
        <end position="42"/>
    </location>
</feature>
<evidence type="ECO:0000313" key="3">
    <source>
        <dbReference type="Proteomes" id="UP001626549"/>
    </source>
</evidence>
<accession>A0ABZ0IBE2</accession>
<dbReference type="EMBL" id="CP136865">
    <property type="protein sequence ID" value="WOJ96445.1"/>
    <property type="molecule type" value="Genomic_DNA"/>
</dbReference>
<dbReference type="NCBIfam" id="TIGR03054">
    <property type="entry name" value="photo_alph_chp1"/>
    <property type="match status" value="1"/>
</dbReference>
<dbReference type="Proteomes" id="UP001626549">
    <property type="component" value="Chromosome"/>
</dbReference>
<keyword evidence="1" id="KW-1133">Transmembrane helix</keyword>
<dbReference type="InterPro" id="IPR017495">
    <property type="entry name" value="PuhC"/>
</dbReference>